<dbReference type="Proteomes" id="UP000326831">
    <property type="component" value="Chromosome"/>
</dbReference>
<dbReference type="Proteomes" id="UP000634660">
    <property type="component" value="Unassembled WGS sequence"/>
</dbReference>
<reference evidence="6" key="3">
    <citation type="submission" date="2020-09" db="EMBL/GenBank/DDBJ databases">
        <authorList>
            <person name="Sun Q."/>
            <person name="Ohkuma M."/>
        </authorList>
    </citation>
    <scope>NUCLEOTIDE SEQUENCE</scope>
    <source>
        <strain evidence="6">JCM 4834</strain>
    </source>
</reference>
<dbReference type="EMBL" id="CP023701">
    <property type="protein sequence ID" value="QEU78639.1"/>
    <property type="molecule type" value="Genomic_DNA"/>
</dbReference>
<dbReference type="PANTHER" id="PTHR43140">
    <property type="entry name" value="TYPE-1 RESTRICTION ENZYME ECOKI SPECIFICITY PROTEIN"/>
    <property type="match status" value="1"/>
</dbReference>
<evidence type="ECO:0000256" key="2">
    <source>
        <dbReference type="ARBA" id="ARBA00022747"/>
    </source>
</evidence>
<evidence type="ECO:0000313" key="6">
    <source>
        <dbReference type="EMBL" id="GGZ58983.1"/>
    </source>
</evidence>
<evidence type="ECO:0000256" key="1">
    <source>
        <dbReference type="ARBA" id="ARBA00010923"/>
    </source>
</evidence>
<dbReference type="Pfam" id="PF01420">
    <property type="entry name" value="Methylase_S"/>
    <property type="match status" value="1"/>
</dbReference>
<dbReference type="InterPro" id="IPR051212">
    <property type="entry name" value="Type-I_RE_S_subunit"/>
</dbReference>
<keyword evidence="7" id="KW-0378">Hydrolase</keyword>
<evidence type="ECO:0000313" key="7">
    <source>
        <dbReference type="EMBL" id="QEU78639.1"/>
    </source>
</evidence>
<reference evidence="6" key="1">
    <citation type="journal article" date="2014" name="Int. J. Syst. Evol. Microbiol.">
        <title>Complete genome sequence of Corynebacterium casei LMG S-19264T (=DSM 44701T), isolated from a smear-ripened cheese.</title>
        <authorList>
            <consortium name="US DOE Joint Genome Institute (JGI-PGF)"/>
            <person name="Walter F."/>
            <person name="Albersmeier A."/>
            <person name="Kalinowski J."/>
            <person name="Ruckert C."/>
        </authorList>
    </citation>
    <scope>NUCLEOTIDE SEQUENCE</scope>
    <source>
        <strain evidence="6">JCM 4834</strain>
    </source>
</reference>
<keyword evidence="7" id="KW-0540">Nuclease</keyword>
<dbReference type="GO" id="GO:0009307">
    <property type="term" value="P:DNA restriction-modification system"/>
    <property type="evidence" value="ECO:0007669"/>
    <property type="project" value="UniProtKB-KW"/>
</dbReference>
<proteinExistence type="inferred from homology"/>
<evidence type="ECO:0000256" key="3">
    <source>
        <dbReference type="ARBA" id="ARBA00023125"/>
    </source>
</evidence>
<dbReference type="Gene3D" id="3.90.220.20">
    <property type="entry name" value="DNA methylase specificity domains"/>
    <property type="match status" value="2"/>
</dbReference>
<feature type="domain" description="Type I restriction modification DNA specificity" evidence="5">
    <location>
        <begin position="15"/>
        <end position="182"/>
    </location>
</feature>
<protein>
    <submittedName>
        <fullName evidence="7">Restriction endonuclease subunit S</fullName>
    </submittedName>
</protein>
<dbReference type="AlphaFoldDB" id="A0A5P2UJN4"/>
<evidence type="ECO:0000259" key="5">
    <source>
        <dbReference type="Pfam" id="PF01420"/>
    </source>
</evidence>
<dbReference type="GO" id="GO:0004519">
    <property type="term" value="F:endonuclease activity"/>
    <property type="evidence" value="ECO:0007669"/>
    <property type="project" value="UniProtKB-KW"/>
</dbReference>
<dbReference type="RefSeq" id="WP_150517720.1">
    <property type="nucleotide sequence ID" value="NZ_BMVX01000005.1"/>
</dbReference>
<dbReference type="REBASE" id="373088">
    <property type="entry name" value="S.Ssu27467ORF10340P"/>
</dbReference>
<comment type="similarity">
    <text evidence="1">Belongs to the type-I restriction system S methylase family.</text>
</comment>
<accession>A0A5P2UJN4</accession>
<dbReference type="CDD" id="cd17261">
    <property type="entry name" value="RMtype1_S_EcoKI-TRD2-CR2_like"/>
    <property type="match status" value="1"/>
</dbReference>
<sequence length="412" mass="44513">MRGEAENVARHTWPAGWRRVSLADAGRWLSGGTPSTSNDAYWDGDIPWISAASLKSFRIGESDRRVTALGAENGSRLVGEGTVLFIVRGMSLKSEFRIGVTQRTVAFGQDCKAVLPAEGIDPFFLAHAMQTLTPKILAMVEETSHGTGRLDTARLQELEIGVPPLTEQRRIVAAHDAIERRIAALEWVRKKSGVVEASLLAAPFKAQWVPLGSWLRRIETGKSPLAEGSPAGAGEWGVLKVSAVQAGWFQPAENKVVRDPDLVNPAFEVRHGDLLMTRANTEALVGLACVAENPPRQLMLSDKTLRLVVDESAADPRFLEAVLATQGVRRQISAAATGTSGSMKNISQSAVEGLLVPEVPLGEQQRLSGALEASKRKSNLVQRQVEKLRVVQRGTMGDLLAGRGGLLETEML</sequence>
<dbReference type="InterPro" id="IPR000055">
    <property type="entry name" value="Restrct_endonuc_typeI_TRD"/>
</dbReference>
<keyword evidence="8" id="KW-1185">Reference proteome</keyword>
<comment type="subunit">
    <text evidence="4">The methyltransferase is composed of M and S polypeptides.</text>
</comment>
<dbReference type="EMBL" id="BMVX01000005">
    <property type="protein sequence ID" value="GGZ58983.1"/>
    <property type="molecule type" value="Genomic_DNA"/>
</dbReference>
<dbReference type="CDD" id="cd17249">
    <property type="entry name" value="RMtype1_S_EcoR124I-TRD2-CR2_like"/>
    <property type="match status" value="1"/>
</dbReference>
<keyword evidence="3" id="KW-0238">DNA-binding</keyword>
<dbReference type="InterPro" id="IPR044946">
    <property type="entry name" value="Restrct_endonuc_typeI_TRD_sf"/>
</dbReference>
<dbReference type="SUPFAM" id="SSF116734">
    <property type="entry name" value="DNA methylase specificity domain"/>
    <property type="match status" value="2"/>
</dbReference>
<keyword evidence="7" id="KW-0255">Endonuclease</keyword>
<dbReference type="OrthoDB" id="3197085at2"/>
<dbReference type="GO" id="GO:0003677">
    <property type="term" value="F:DNA binding"/>
    <property type="evidence" value="ECO:0007669"/>
    <property type="project" value="UniProtKB-KW"/>
</dbReference>
<dbReference type="PANTHER" id="PTHR43140:SF1">
    <property type="entry name" value="TYPE I RESTRICTION ENZYME ECOKI SPECIFICITY SUBUNIT"/>
    <property type="match status" value="1"/>
</dbReference>
<organism evidence="7 8">
    <name type="scientific">Streptomyces subrutilus</name>
    <dbReference type="NCBI Taxonomy" id="36818"/>
    <lineage>
        <taxon>Bacteria</taxon>
        <taxon>Bacillati</taxon>
        <taxon>Actinomycetota</taxon>
        <taxon>Actinomycetes</taxon>
        <taxon>Kitasatosporales</taxon>
        <taxon>Streptomycetaceae</taxon>
        <taxon>Streptomyces</taxon>
    </lineage>
</organism>
<name>A0A5P2UJN4_9ACTN</name>
<gene>
    <name evidence="7" type="ORF">CP968_10335</name>
    <name evidence="6" type="ORF">GCM10010371_18160</name>
</gene>
<evidence type="ECO:0000256" key="4">
    <source>
        <dbReference type="ARBA" id="ARBA00038652"/>
    </source>
</evidence>
<dbReference type="KEGG" id="ssub:CP968_10335"/>
<evidence type="ECO:0000313" key="8">
    <source>
        <dbReference type="Proteomes" id="UP000326831"/>
    </source>
</evidence>
<keyword evidence="2" id="KW-0680">Restriction system</keyword>
<reference evidence="7 8" key="2">
    <citation type="submission" date="2017-09" db="EMBL/GenBank/DDBJ databases">
        <authorList>
            <person name="Lee N."/>
            <person name="Cho B.-K."/>
        </authorList>
    </citation>
    <scope>NUCLEOTIDE SEQUENCE [LARGE SCALE GENOMIC DNA]</scope>
    <source>
        <strain evidence="7 8">ATCC 27467</strain>
    </source>
</reference>